<dbReference type="GO" id="GO:0046872">
    <property type="term" value="F:metal ion binding"/>
    <property type="evidence" value="ECO:0007669"/>
    <property type="project" value="UniProtKB-KW"/>
</dbReference>
<dbReference type="GO" id="GO:0016634">
    <property type="term" value="F:oxidoreductase activity, acting on the CH-CH group of donors, oxygen as acceptor"/>
    <property type="evidence" value="ECO:0007669"/>
    <property type="project" value="UniProtKB-UniRule"/>
</dbReference>
<comment type="caution">
    <text evidence="12">The sequence shown here is derived from an EMBL/GenBank/DDBJ whole genome shotgun (WGS) entry which is preliminary data.</text>
</comment>
<comment type="similarity">
    <text evidence="9">Belongs to the ChdC family. Type 2 subfamily.</text>
</comment>
<comment type="cofactor">
    <cofactor evidence="9">
        <name>Fe-coproporphyrin III</name>
        <dbReference type="ChEBI" id="CHEBI:68438"/>
    </cofactor>
    <text evidence="9">Fe-coproporphyrin III acts as both substrate and redox cofactor.</text>
</comment>
<reference evidence="11 13" key="1">
    <citation type="submission" date="2019-07" db="EMBL/GenBank/DDBJ databases">
        <title>Whole genome shotgun sequence of Frigoribacterium faeni NBRC 103066.</title>
        <authorList>
            <person name="Hosoyama A."/>
            <person name="Uohara A."/>
            <person name="Ohji S."/>
            <person name="Ichikawa N."/>
        </authorList>
    </citation>
    <scope>NUCLEOTIDE SEQUENCE [LARGE SCALE GENOMIC DNA]</scope>
    <source>
        <strain evidence="11 13">NBRC 103066</strain>
    </source>
</reference>
<dbReference type="PANTHER" id="PTHR36843:SF1">
    <property type="entry name" value="COPROHEME DECARBOXYLASE"/>
    <property type="match status" value="1"/>
</dbReference>
<dbReference type="Pfam" id="PF06778">
    <property type="entry name" value="Chlor_dismutase"/>
    <property type="match status" value="1"/>
</dbReference>
<evidence type="ECO:0000256" key="8">
    <source>
        <dbReference type="ARBA" id="ARBA00050019"/>
    </source>
</evidence>
<comment type="function">
    <text evidence="9">Involved in coproporphyrin-dependent heme b biosynthesis. Catalyzes the decarboxylation of Fe-coproporphyrin III (coproheme) to heme b (protoheme IX), the last step of the pathway. The reaction occurs in a stepwise manner with a three-propionate intermediate.</text>
</comment>
<dbReference type="HAMAP" id="MF_02244">
    <property type="entry name" value="Coproheme_decarbox_2"/>
    <property type="match status" value="1"/>
</dbReference>
<organism evidence="12 14">
    <name type="scientific">Frigoribacterium faeni</name>
    <dbReference type="NCBI Taxonomy" id="145483"/>
    <lineage>
        <taxon>Bacteria</taxon>
        <taxon>Bacillati</taxon>
        <taxon>Actinomycetota</taxon>
        <taxon>Actinomycetes</taxon>
        <taxon>Micrococcales</taxon>
        <taxon>Microbacteriaceae</taxon>
        <taxon>Frigoribacterium</taxon>
    </lineage>
</organism>
<keyword evidence="2 9" id="KW-0349">Heme</keyword>
<comment type="pathway">
    <text evidence="9">Porphyrin-containing compound metabolism; protoheme biosynthesis.</text>
</comment>
<evidence type="ECO:0000256" key="9">
    <source>
        <dbReference type="HAMAP-Rule" id="MF_02244"/>
    </source>
</evidence>
<accession>A0A7W3JKW9</accession>
<dbReference type="InterPro" id="IPR011008">
    <property type="entry name" value="Dimeric_a/b-barrel"/>
</dbReference>
<dbReference type="Proteomes" id="UP000522688">
    <property type="component" value="Unassembled WGS sequence"/>
</dbReference>
<sequence length="255" mass="28362">MSSRADGPAPVLPTSESPAAPTAQAVPAASAPEGAERLGYTLWAVLRRDPKNPFSPDETDAEALDAVVGSLAGEGVVVRGFYDVSALRADADIMIWLHGEVPEAVQSAYRQLLRTDVLGGLLPTWNAMGMHREAEFSRNHSPAFMRGKDPEAWLTVYPFVRSYEWYLLPEAERRQMLADHGKQGSEHRAVLTNTVASFSLGDYEWILALEAPELVQLVDLMRDLRYTEARRHVREEIPFFTGRRITTSEIIEVLS</sequence>
<keyword evidence="4 9" id="KW-0408">Iron</keyword>
<dbReference type="OrthoDB" id="9773646at2"/>
<name>A0A7W3JKW9_9MICO</name>
<evidence type="ECO:0000256" key="6">
    <source>
        <dbReference type="ARBA" id="ARBA00030236"/>
    </source>
</evidence>
<evidence type="ECO:0000313" key="12">
    <source>
        <dbReference type="EMBL" id="MBA8814776.1"/>
    </source>
</evidence>
<dbReference type="AlphaFoldDB" id="A0A7W3JKW9"/>
<dbReference type="GO" id="GO:0020037">
    <property type="term" value="F:heme binding"/>
    <property type="evidence" value="ECO:0007669"/>
    <property type="project" value="InterPro"/>
</dbReference>
<dbReference type="SUPFAM" id="SSF54909">
    <property type="entry name" value="Dimeric alpha+beta barrel"/>
    <property type="match status" value="1"/>
</dbReference>
<dbReference type="Proteomes" id="UP000321154">
    <property type="component" value="Unassembled WGS sequence"/>
</dbReference>
<comment type="catalytic activity">
    <reaction evidence="7">
        <text>Fe-coproporphyrin III + 2 H2O2 + 2 H(+) = heme b + 2 CO2 + 4 H2O</text>
        <dbReference type="Rhea" id="RHEA:56516"/>
        <dbReference type="ChEBI" id="CHEBI:15377"/>
        <dbReference type="ChEBI" id="CHEBI:15378"/>
        <dbReference type="ChEBI" id="CHEBI:16240"/>
        <dbReference type="ChEBI" id="CHEBI:16526"/>
        <dbReference type="ChEBI" id="CHEBI:60344"/>
        <dbReference type="ChEBI" id="CHEBI:68438"/>
        <dbReference type="EC" id="1.3.98.5"/>
    </reaction>
    <physiologicalReaction direction="left-to-right" evidence="7">
        <dbReference type="Rhea" id="RHEA:56517"/>
    </physiologicalReaction>
</comment>
<dbReference type="PANTHER" id="PTHR36843">
    <property type="entry name" value="HEME-DEPENDENT PEROXIDASE YWFI-RELATED"/>
    <property type="match status" value="1"/>
</dbReference>
<keyword evidence="3 9" id="KW-0479">Metal-binding</keyword>
<evidence type="ECO:0000256" key="4">
    <source>
        <dbReference type="ARBA" id="ARBA00023004"/>
    </source>
</evidence>
<feature type="region of interest" description="Disordered" evidence="10">
    <location>
        <begin position="1"/>
        <end position="32"/>
    </location>
</feature>
<evidence type="ECO:0000256" key="2">
    <source>
        <dbReference type="ARBA" id="ARBA00022617"/>
    </source>
</evidence>
<evidence type="ECO:0000256" key="10">
    <source>
        <dbReference type="SAM" id="MobiDB-lite"/>
    </source>
</evidence>
<evidence type="ECO:0000313" key="13">
    <source>
        <dbReference type="Proteomes" id="UP000321154"/>
    </source>
</evidence>
<feature type="compositionally biased region" description="Low complexity" evidence="10">
    <location>
        <begin position="18"/>
        <end position="32"/>
    </location>
</feature>
<proteinExistence type="inferred from homology"/>
<evidence type="ECO:0000256" key="7">
    <source>
        <dbReference type="ARBA" id="ARBA00049896"/>
    </source>
</evidence>
<gene>
    <name evidence="9" type="primary">chdC</name>
    <name evidence="12" type="ORF">FB463_003051</name>
    <name evidence="11" type="ORF">FFA01_18760</name>
</gene>
<evidence type="ECO:0000256" key="5">
    <source>
        <dbReference type="ARBA" id="ARBA00029882"/>
    </source>
</evidence>
<dbReference type="InterPro" id="IPR010644">
    <property type="entry name" value="ChdC/CLD"/>
</dbReference>
<keyword evidence="13" id="KW-1185">Reference proteome</keyword>
<feature type="active site" evidence="9">
    <location>
        <position position="157"/>
    </location>
</feature>
<dbReference type="Gene3D" id="3.30.70.1030">
    <property type="entry name" value="Apc35880, domain 1"/>
    <property type="match status" value="1"/>
</dbReference>
<keyword evidence="9 12" id="KW-0560">Oxidoreductase</keyword>
<reference evidence="12 14" key="2">
    <citation type="submission" date="2020-07" db="EMBL/GenBank/DDBJ databases">
        <title>Sequencing the genomes of 1000 actinobacteria strains.</title>
        <authorList>
            <person name="Klenk H.-P."/>
        </authorList>
    </citation>
    <scope>NUCLEOTIDE SEQUENCE [LARGE SCALE GENOMIC DNA]</scope>
    <source>
        <strain evidence="12 14">DSM 10309</strain>
    </source>
</reference>
<comment type="catalytic activity">
    <reaction evidence="9">
        <text>harderoheme III + H2O2 + H(+) = heme b + CO2 + 2 H2O</text>
        <dbReference type="Rhea" id="RHEA:57944"/>
        <dbReference type="ChEBI" id="CHEBI:15377"/>
        <dbReference type="ChEBI" id="CHEBI:15378"/>
        <dbReference type="ChEBI" id="CHEBI:16240"/>
        <dbReference type="ChEBI" id="CHEBI:16526"/>
        <dbReference type="ChEBI" id="CHEBI:60344"/>
        <dbReference type="ChEBI" id="CHEBI:142463"/>
    </reaction>
</comment>
<evidence type="ECO:0000313" key="14">
    <source>
        <dbReference type="Proteomes" id="UP000522688"/>
    </source>
</evidence>
<dbReference type="EMBL" id="JACGWW010000008">
    <property type="protein sequence ID" value="MBA8814776.1"/>
    <property type="molecule type" value="Genomic_DNA"/>
</dbReference>
<dbReference type="EC" id="1.3.98.5" evidence="8 9"/>
<evidence type="ECO:0000256" key="1">
    <source>
        <dbReference type="ARBA" id="ARBA00014413"/>
    </source>
</evidence>
<dbReference type="GO" id="GO:0006785">
    <property type="term" value="P:heme B biosynthetic process"/>
    <property type="evidence" value="ECO:0007669"/>
    <property type="project" value="UniProtKB-UniRule"/>
</dbReference>
<feature type="binding site" description="axial binding residue" evidence="9">
    <location>
        <position position="180"/>
    </location>
    <ligand>
        <name>Fe-coproporphyrin III</name>
        <dbReference type="ChEBI" id="CHEBI:68438"/>
    </ligand>
    <ligandPart>
        <name>Fe</name>
        <dbReference type="ChEBI" id="CHEBI:18248"/>
    </ligandPart>
</feature>
<dbReference type="RefSeq" id="WP_146855426.1">
    <property type="nucleotide sequence ID" value="NZ_BAAAHR010000003.1"/>
</dbReference>
<evidence type="ECO:0000313" key="11">
    <source>
        <dbReference type="EMBL" id="GEK83567.1"/>
    </source>
</evidence>
<evidence type="ECO:0000256" key="3">
    <source>
        <dbReference type="ARBA" id="ARBA00022723"/>
    </source>
</evidence>
<keyword evidence="9" id="KW-0350">Heme biosynthesis</keyword>
<protein>
    <recommendedName>
        <fullName evidence="1 9">Coproheme decarboxylase</fullName>
        <ecNumber evidence="8 9">1.3.98.5</ecNumber>
    </recommendedName>
    <alternativeName>
        <fullName evidence="5 9">Coproheme III oxidative decarboxylase</fullName>
    </alternativeName>
    <alternativeName>
        <fullName evidence="6 9">Hydrogen peroxide-dependent heme synthase</fullName>
    </alternativeName>
</protein>
<dbReference type="EMBL" id="BJUV01000017">
    <property type="protein sequence ID" value="GEK83567.1"/>
    <property type="molecule type" value="Genomic_DNA"/>
</dbReference>
<dbReference type="NCBIfam" id="NF042928">
    <property type="entry name" value="HemQ_actino"/>
    <property type="match status" value="1"/>
</dbReference>
<comment type="catalytic activity">
    <reaction evidence="9">
        <text>Fe-coproporphyrin III + H2O2 + H(+) = harderoheme III + CO2 + 2 H2O</text>
        <dbReference type="Rhea" id="RHEA:57940"/>
        <dbReference type="ChEBI" id="CHEBI:15377"/>
        <dbReference type="ChEBI" id="CHEBI:15378"/>
        <dbReference type="ChEBI" id="CHEBI:16240"/>
        <dbReference type="ChEBI" id="CHEBI:16526"/>
        <dbReference type="ChEBI" id="CHEBI:68438"/>
        <dbReference type="ChEBI" id="CHEBI:142463"/>
    </reaction>
</comment>